<evidence type="ECO:0000259" key="1">
    <source>
        <dbReference type="Pfam" id="PF14028"/>
    </source>
</evidence>
<accession>A0ABQ5P2K5</accession>
<dbReference type="RefSeq" id="WP_323448729.1">
    <property type="nucleotide sequence ID" value="NZ_BSBI01000008.1"/>
</dbReference>
<dbReference type="Proteomes" id="UP001291653">
    <property type="component" value="Unassembled WGS sequence"/>
</dbReference>
<organism evidence="2 3">
    <name type="scientific">Streptomyces yaizuensis</name>
    <dbReference type="NCBI Taxonomy" id="2989713"/>
    <lineage>
        <taxon>Bacteria</taxon>
        <taxon>Bacillati</taxon>
        <taxon>Actinomycetota</taxon>
        <taxon>Actinomycetes</taxon>
        <taxon>Kitasatosporales</taxon>
        <taxon>Streptomycetaceae</taxon>
        <taxon>Streptomyces</taxon>
    </lineage>
</organism>
<proteinExistence type="predicted"/>
<comment type="caution">
    <text evidence="2">The sequence shown here is derived from an EMBL/GenBank/DDBJ whole genome shotgun (WGS) entry which is preliminary data.</text>
</comment>
<dbReference type="InterPro" id="IPR023809">
    <property type="entry name" value="Thiopep_bacteriocin_synth_dom"/>
</dbReference>
<keyword evidence="3" id="KW-1185">Reference proteome</keyword>
<evidence type="ECO:0000313" key="2">
    <source>
        <dbReference type="EMBL" id="GLF96710.1"/>
    </source>
</evidence>
<feature type="domain" description="Thiopeptide-type bacteriocin biosynthesis" evidence="1">
    <location>
        <begin position="17"/>
        <end position="344"/>
    </location>
</feature>
<dbReference type="EMBL" id="BSBI01000008">
    <property type="protein sequence ID" value="GLF96710.1"/>
    <property type="molecule type" value="Genomic_DNA"/>
</dbReference>
<evidence type="ECO:0000313" key="3">
    <source>
        <dbReference type="Proteomes" id="UP001291653"/>
    </source>
</evidence>
<name>A0ABQ5P2K5_9ACTN</name>
<sequence>MSTSEQKDLTVSVPWSVQEDLLLDVAAPALDESMALGETKSWFYLRENHGGRPFLRLRFNTASPSVERRLKSRILEKAGASAGHDDIFAYQPYNHEHDWLGGTAGQSLAEAFWAETTPLALRTLRATRGDRALRLAVAFDFLVCSGVLLAPRLPPPVAKFGFRAGYLSYLATFEGYMLLIRDPEGTRAKHAERYEQNRNLLRPRLRSLVDAMGEPDGDLGDVPELAREWTLRQRSYLPAIQEGFDSGRFYLYATPRKAETAKLTPSPDGLYRRPQIEWLADLPEAPVAGIHRAIADNRFYQGMIREDRRFLASRLAQAYTHWHLYRLGFLLADRYTLFYLIARAFEEEYDLDAAEMIRSVGPEAEVAG</sequence>
<reference evidence="2 3" key="1">
    <citation type="submission" date="2022-10" db="EMBL/GenBank/DDBJ databases">
        <title>Draft genome sequence of Streptomyces sp. YSPA8.</title>
        <authorList>
            <person name="Moriuchi R."/>
            <person name="Dohra H."/>
            <person name="Yamamura H."/>
            <person name="Kodani S."/>
        </authorList>
    </citation>
    <scope>NUCLEOTIDE SEQUENCE [LARGE SCALE GENOMIC DNA]</scope>
    <source>
        <strain evidence="2 3">YSPA8</strain>
    </source>
</reference>
<gene>
    <name evidence="2" type="ORF">SYYSPA8_20455</name>
</gene>
<protein>
    <submittedName>
        <fullName evidence="2">Thiopeptide-type bacteriocin biosynthesis protein</fullName>
    </submittedName>
</protein>
<dbReference type="Pfam" id="PF14028">
    <property type="entry name" value="Lant_dehydr_C"/>
    <property type="match status" value="1"/>
</dbReference>